<dbReference type="Proteomes" id="UP000886111">
    <property type="component" value="Unassembled WGS sequence"/>
</dbReference>
<dbReference type="PRINTS" id="PR01438">
    <property type="entry name" value="UNVRSLSTRESS"/>
</dbReference>
<sequence length="279" mass="31019">MIKSILLPIDGSPYTEAVLEYGDFFAQKFGALLRVLTVIDIRLFDWSVATSADSFVPIMPSAEFQEESQRIQSEKADKVIQKASEILNAKKRTFEIIKVSGIPVDEICQTAKTTDLVVMGIRGEYEKWSGKLLGATTESVTRQISKPMMLVDKEFVPFEQIHCGYDGTAVANHALQMAAFLASSMNLPLKVISVFDSEEEREAVLNEARQYLAPYKIKFDLMPETGDPDEVLVNVQNNAAKPSLMVIGGYGHSRLREAILGSTTVHVMRKAQKPILMVK</sequence>
<dbReference type="SUPFAM" id="SSF52402">
    <property type="entry name" value="Adenine nucleotide alpha hydrolases-like"/>
    <property type="match status" value="2"/>
</dbReference>
<dbReference type="Pfam" id="PF00582">
    <property type="entry name" value="Usp"/>
    <property type="match status" value="2"/>
</dbReference>
<protein>
    <submittedName>
        <fullName evidence="3">Universal stress protein</fullName>
    </submittedName>
</protein>
<evidence type="ECO:0000259" key="2">
    <source>
        <dbReference type="Pfam" id="PF00582"/>
    </source>
</evidence>
<gene>
    <name evidence="3" type="ORF">ENL21_00445</name>
</gene>
<dbReference type="PANTHER" id="PTHR46268:SF6">
    <property type="entry name" value="UNIVERSAL STRESS PROTEIN UP12"/>
    <property type="match status" value="1"/>
</dbReference>
<dbReference type="Gene3D" id="3.40.50.12370">
    <property type="match status" value="1"/>
</dbReference>
<feature type="domain" description="UspA" evidence="2">
    <location>
        <begin position="158"/>
        <end position="279"/>
    </location>
</feature>
<accession>A0A7V5LIZ7</accession>
<dbReference type="PANTHER" id="PTHR46268">
    <property type="entry name" value="STRESS RESPONSE PROTEIN NHAX"/>
    <property type="match status" value="1"/>
</dbReference>
<dbReference type="EMBL" id="DRTD01000028">
    <property type="protein sequence ID" value="HHE54223.1"/>
    <property type="molecule type" value="Genomic_DNA"/>
</dbReference>
<proteinExistence type="inferred from homology"/>
<dbReference type="CDD" id="cd00293">
    <property type="entry name" value="USP-like"/>
    <property type="match status" value="2"/>
</dbReference>
<name>A0A7V5LIZ7_CALAY</name>
<comment type="caution">
    <text evidence="3">The sequence shown here is derived from an EMBL/GenBank/DDBJ whole genome shotgun (WGS) entry which is preliminary data.</text>
</comment>
<dbReference type="InterPro" id="IPR006016">
    <property type="entry name" value="UspA"/>
</dbReference>
<evidence type="ECO:0000313" key="3">
    <source>
        <dbReference type="EMBL" id="HHE54223.1"/>
    </source>
</evidence>
<dbReference type="InterPro" id="IPR006015">
    <property type="entry name" value="Universal_stress_UspA"/>
</dbReference>
<feature type="domain" description="UspA" evidence="2">
    <location>
        <begin position="1"/>
        <end position="151"/>
    </location>
</feature>
<evidence type="ECO:0000256" key="1">
    <source>
        <dbReference type="ARBA" id="ARBA00008791"/>
    </source>
</evidence>
<organism evidence="3">
    <name type="scientific">Caldithrix abyssi</name>
    <dbReference type="NCBI Taxonomy" id="187145"/>
    <lineage>
        <taxon>Bacteria</taxon>
        <taxon>Pseudomonadati</taxon>
        <taxon>Calditrichota</taxon>
        <taxon>Calditrichia</taxon>
        <taxon>Calditrichales</taxon>
        <taxon>Calditrichaceae</taxon>
        <taxon>Caldithrix</taxon>
    </lineage>
</organism>
<reference evidence="3" key="1">
    <citation type="journal article" date="2020" name="mSystems">
        <title>Genome- and Community-Level Interaction Insights into Carbon Utilization and Element Cycling Functions of Hydrothermarchaeota in Hydrothermal Sediment.</title>
        <authorList>
            <person name="Zhou Z."/>
            <person name="Liu Y."/>
            <person name="Xu W."/>
            <person name="Pan J."/>
            <person name="Luo Z.H."/>
            <person name="Li M."/>
        </authorList>
    </citation>
    <scope>NUCLEOTIDE SEQUENCE [LARGE SCALE GENOMIC DNA]</scope>
    <source>
        <strain evidence="3">HyVt-76</strain>
    </source>
</reference>
<dbReference type="AlphaFoldDB" id="A0A7V5LIZ7"/>
<comment type="similarity">
    <text evidence="1">Belongs to the universal stress protein A family.</text>
</comment>